<organism evidence="1 2">
    <name type="scientific">Streptomyces citrinus</name>
    <dbReference type="NCBI Taxonomy" id="3118173"/>
    <lineage>
        <taxon>Bacteria</taxon>
        <taxon>Bacillati</taxon>
        <taxon>Actinomycetota</taxon>
        <taxon>Actinomycetes</taxon>
        <taxon>Kitasatosporales</taxon>
        <taxon>Streptomycetaceae</taxon>
        <taxon>Streptomyces</taxon>
    </lineage>
</organism>
<accession>A0ACD5A4D0</accession>
<evidence type="ECO:0000313" key="1">
    <source>
        <dbReference type="EMBL" id="WWQ62030.1"/>
    </source>
</evidence>
<dbReference type="Proteomes" id="UP001432251">
    <property type="component" value="Chromosome"/>
</dbReference>
<gene>
    <name evidence="1" type="ORF">V2W30_00695</name>
</gene>
<keyword evidence="2" id="KW-1185">Reference proteome</keyword>
<dbReference type="EMBL" id="CP146022">
    <property type="protein sequence ID" value="WWQ62030.1"/>
    <property type="molecule type" value="Genomic_DNA"/>
</dbReference>
<proteinExistence type="predicted"/>
<sequence>MKNKNVRPDANTNAASDADVTALARLLPAPGRAPLPHAQHLHHKEQLMQHIDRDRDRAHGPGRPAFSARRLLRPAVLVPVTALALAGILTTGIVIASDGDTRTATTAGRDAQPAVALLDQISDAAGKNAELTVRDDQFAYTRAKVQGADLTSGKAVVEPLKDSETWLAQEPGPLRKLGLAKEDGETFPLNAALGDTKGTPEGFGRATYHWLASLPTDPDKLLDHLYAKTPETEREERHQAVFNTIGSLLGGVTPPRTAAALYRAAAKIPGVTRAPAAQDAIGRHGIGIAREDTRFHTRTEWAFERHDLTFLGSRSYLVKDTTYGKKGTLMSANAILDQAIVDKAGQEPSAVRDS</sequence>
<name>A0ACD5A4D0_9ACTN</name>
<reference evidence="1" key="1">
    <citation type="journal article" date="2025" name="Int. J. Syst. Evol. Microbiol.">
        <title>Streptomyces citrinus sp. nov., with yellow diffusible pigment.</title>
        <authorList>
            <person name="He Y."/>
            <person name="Yang E."/>
            <person name="Xu J."/>
            <person name="Sun Y."/>
            <person name="Sun L."/>
        </authorList>
    </citation>
    <scope>NUCLEOTIDE SEQUENCE</scope>
    <source>
        <strain evidence="1">Q6</strain>
    </source>
</reference>
<evidence type="ECO:0000313" key="2">
    <source>
        <dbReference type="Proteomes" id="UP001432251"/>
    </source>
</evidence>
<protein>
    <submittedName>
        <fullName evidence="1">CU044_5270 family protein</fullName>
    </submittedName>
</protein>